<dbReference type="AlphaFoldDB" id="A0A7M1XL11"/>
<evidence type="ECO:0000313" key="1">
    <source>
        <dbReference type="EMBL" id="QOS39558.1"/>
    </source>
</evidence>
<dbReference type="KEGG" id="trc:DYE49_03430"/>
<gene>
    <name evidence="1" type="ORF">DYE49_03430</name>
</gene>
<evidence type="ECO:0000313" key="2">
    <source>
        <dbReference type="Proteomes" id="UP000593591"/>
    </source>
</evidence>
<protein>
    <submittedName>
        <fullName evidence="1">Uncharacterized protein</fullName>
    </submittedName>
</protein>
<dbReference type="Proteomes" id="UP000593591">
    <property type="component" value="Chromosome"/>
</dbReference>
<dbReference type="EMBL" id="CP031517">
    <property type="protein sequence ID" value="QOS39558.1"/>
    <property type="molecule type" value="Genomic_DNA"/>
</dbReference>
<name>A0A7M1XL11_9SPIR</name>
<proteinExistence type="predicted"/>
<sequence length="89" mass="10067">MLPVTLCLHKAMMEIIKEIKPTPKLQKKITKFKVRIAKTAMKNMATYTNVKAIATVTIVGVRFASSCSFILCIIQITQSCFNKIFMIIK</sequence>
<organism evidence="1 2">
    <name type="scientific">Treponema rectale</name>
    <dbReference type="NCBI Taxonomy" id="744512"/>
    <lineage>
        <taxon>Bacteria</taxon>
        <taxon>Pseudomonadati</taxon>
        <taxon>Spirochaetota</taxon>
        <taxon>Spirochaetia</taxon>
        <taxon>Spirochaetales</taxon>
        <taxon>Treponemataceae</taxon>
        <taxon>Treponema</taxon>
    </lineage>
</organism>
<accession>A0A7M1XL11</accession>
<reference evidence="1 2" key="1">
    <citation type="submission" date="2018-08" db="EMBL/GenBank/DDBJ databases">
        <title>The first complete genome of Treponema rectale (CHPAT), a commensal spirochete of the bovine rectum.</title>
        <authorList>
            <person name="Staton G.J."/>
            <person name="Clegg S.R."/>
            <person name="Carter S.D."/>
            <person name="Radford A.D."/>
            <person name="Darby A."/>
            <person name="Hall N."/>
            <person name="Birtles R.J."/>
            <person name="Evans N.J."/>
        </authorList>
    </citation>
    <scope>NUCLEOTIDE SEQUENCE [LARGE SCALE GENOMIC DNA]</scope>
    <source>
        <strain evidence="1 2">CHPA</strain>
    </source>
</reference>